<dbReference type="GO" id="GO:0006513">
    <property type="term" value="P:protein monoubiquitination"/>
    <property type="evidence" value="ECO:0007669"/>
    <property type="project" value="TreeGrafter"/>
</dbReference>
<dbReference type="GO" id="GO:0030332">
    <property type="term" value="F:cyclin binding"/>
    <property type="evidence" value="ECO:0007669"/>
    <property type="project" value="TreeGrafter"/>
</dbReference>
<evidence type="ECO:0000256" key="1">
    <source>
        <dbReference type="ARBA" id="ARBA00000885"/>
    </source>
</evidence>
<comment type="subunit">
    <text evidence="8">Interacts with UBE2C/UbcH10 (E2 ubiquitin-conjugating enzyme). In vitro, interacts with cyclin-B.</text>
</comment>
<organism evidence="9">
    <name type="scientific">Graphocephala atropunctata</name>
    <dbReference type="NCBI Taxonomy" id="36148"/>
    <lineage>
        <taxon>Eukaryota</taxon>
        <taxon>Metazoa</taxon>
        <taxon>Ecdysozoa</taxon>
        <taxon>Arthropoda</taxon>
        <taxon>Hexapoda</taxon>
        <taxon>Insecta</taxon>
        <taxon>Pterygota</taxon>
        <taxon>Neoptera</taxon>
        <taxon>Paraneoptera</taxon>
        <taxon>Hemiptera</taxon>
        <taxon>Auchenorrhyncha</taxon>
        <taxon>Membracoidea</taxon>
        <taxon>Cicadellidae</taxon>
        <taxon>Cicadellinae</taxon>
        <taxon>Cicadellini</taxon>
        <taxon>Graphocephala</taxon>
    </lineage>
</organism>
<dbReference type="PANTHER" id="PTHR31531:SF2">
    <property type="entry name" value="E3 UBIQUITIN-PROTEIN LIGASE E3D"/>
    <property type="match status" value="1"/>
</dbReference>
<sequence>MERPQVVIEVRPRLKACQVYYHVKQTEDNLRDQLYSIEIQSSAIAFQCDRRKDETFVFDTLKLKPNFINGLTRTDGDNVITCRLKILSVINESNQSTTSTKFVPNVDKDTSTQISCRNCNFDLLKEDTSFTRILPLPSSDFNPGDLFCHAHCEAELQSENSLDPRQFDLLYGNYFFRIHEHLLCDSRLLCENYAVCCKRCKTCVGSKDRTSIKLWNCTVAFGHNDSPVTPEEDFVLLVKNCLDDSVSAMCKLIISCRSVSGDKEYLLLWIMDRSLTVLTSSEGSNKLISKNVIKLLYSHEKSHSHMVCEWEKDVNTQTLEVVEIMFTEGLGYLKRSSMLFPQLFRQANNMNISYLGI</sequence>
<dbReference type="GO" id="GO:0043161">
    <property type="term" value="P:proteasome-mediated ubiquitin-dependent protein catabolic process"/>
    <property type="evidence" value="ECO:0007669"/>
    <property type="project" value="TreeGrafter"/>
</dbReference>
<dbReference type="GO" id="GO:0005634">
    <property type="term" value="C:nucleus"/>
    <property type="evidence" value="ECO:0007669"/>
    <property type="project" value="TreeGrafter"/>
</dbReference>
<accession>A0A1B6MGS6</accession>
<evidence type="ECO:0000256" key="2">
    <source>
        <dbReference type="ARBA" id="ARBA00012485"/>
    </source>
</evidence>
<dbReference type="PANTHER" id="PTHR31531">
    <property type="entry name" value="E3 UBIQUITIN-PROTEIN LIGASE E3D FAMILY MEMBER"/>
    <property type="match status" value="1"/>
</dbReference>
<evidence type="ECO:0000256" key="3">
    <source>
        <dbReference type="ARBA" id="ARBA00013646"/>
    </source>
</evidence>
<name>A0A1B6MGS6_9HEMI</name>
<dbReference type="GO" id="GO:0000209">
    <property type="term" value="P:protein polyubiquitination"/>
    <property type="evidence" value="ECO:0007669"/>
    <property type="project" value="TreeGrafter"/>
</dbReference>
<dbReference type="InterPro" id="IPR019193">
    <property type="entry name" value="UBQ-conj_enz_E2-bd_prot"/>
</dbReference>
<comment type="function">
    <text evidence="7">E3 ubiquitin-protein ligase which accepts ubiquitin from specific E2 ubiquitin-conjugating enzymes, and transfers it to substrates, generally promoting their degradation by the proteasome. Independently of its E3 ubiquitin-protein ligase activity, acts as an inhibitor of CPSF3 endonuclease activity by blocking CPSF3 active site.</text>
</comment>
<evidence type="ECO:0000256" key="5">
    <source>
        <dbReference type="ARBA" id="ARBA00032234"/>
    </source>
</evidence>
<dbReference type="GO" id="GO:0031624">
    <property type="term" value="F:ubiquitin conjugating enzyme binding"/>
    <property type="evidence" value="ECO:0007669"/>
    <property type="project" value="TreeGrafter"/>
</dbReference>
<proteinExistence type="predicted"/>
<gene>
    <name evidence="9" type="ORF">g.11322</name>
</gene>
<reference evidence="9" key="1">
    <citation type="submission" date="2015-11" db="EMBL/GenBank/DDBJ databases">
        <title>De novo transcriptome assembly of four potential Pierce s Disease insect vectors from Arizona vineyards.</title>
        <authorList>
            <person name="Tassone E.E."/>
        </authorList>
    </citation>
    <scope>NUCLEOTIDE SEQUENCE</scope>
</reference>
<dbReference type="Pfam" id="PF09814">
    <property type="entry name" value="HECT_2"/>
    <property type="match status" value="1"/>
</dbReference>
<protein>
    <recommendedName>
        <fullName evidence="3">E3 ubiquitin-protein ligase E3D</fullName>
        <ecNumber evidence="2">2.3.2.26</ecNumber>
    </recommendedName>
    <alternativeName>
        <fullName evidence="6">HECT-type E3 ubiquitin transferase E3D</fullName>
    </alternativeName>
    <alternativeName>
        <fullName evidence="5">UbcH10-binding protein with a HECT-like domain</fullName>
    </alternativeName>
    <alternativeName>
        <fullName evidence="4">Ubiquitin-conjugating enzyme E2C-binding protein</fullName>
    </alternativeName>
</protein>
<evidence type="ECO:0000256" key="8">
    <source>
        <dbReference type="ARBA" id="ARBA00064185"/>
    </source>
</evidence>
<dbReference type="AlphaFoldDB" id="A0A1B6MGS6"/>
<dbReference type="EMBL" id="GEBQ01004854">
    <property type="protein sequence ID" value="JAT35123.1"/>
    <property type="molecule type" value="Transcribed_RNA"/>
</dbReference>
<dbReference type="GO" id="GO:0000151">
    <property type="term" value="C:ubiquitin ligase complex"/>
    <property type="evidence" value="ECO:0007669"/>
    <property type="project" value="TreeGrafter"/>
</dbReference>
<dbReference type="GO" id="GO:0005829">
    <property type="term" value="C:cytosol"/>
    <property type="evidence" value="ECO:0007669"/>
    <property type="project" value="TreeGrafter"/>
</dbReference>
<dbReference type="GO" id="GO:0051865">
    <property type="term" value="P:protein autoubiquitination"/>
    <property type="evidence" value="ECO:0007669"/>
    <property type="project" value="TreeGrafter"/>
</dbReference>
<evidence type="ECO:0000256" key="7">
    <source>
        <dbReference type="ARBA" id="ARBA00053831"/>
    </source>
</evidence>
<dbReference type="EC" id="2.3.2.26" evidence="2"/>
<evidence type="ECO:0000256" key="6">
    <source>
        <dbReference type="ARBA" id="ARBA00032298"/>
    </source>
</evidence>
<comment type="catalytic activity">
    <reaction evidence="1">
        <text>S-ubiquitinyl-[E2 ubiquitin-conjugating enzyme]-L-cysteine + [acceptor protein]-L-lysine = [E2 ubiquitin-conjugating enzyme]-L-cysteine + N(6)-ubiquitinyl-[acceptor protein]-L-lysine.</text>
        <dbReference type="EC" id="2.3.2.26"/>
    </reaction>
</comment>
<evidence type="ECO:0000313" key="9">
    <source>
        <dbReference type="EMBL" id="JAT35123.1"/>
    </source>
</evidence>
<dbReference type="GO" id="GO:0061630">
    <property type="term" value="F:ubiquitin protein ligase activity"/>
    <property type="evidence" value="ECO:0007669"/>
    <property type="project" value="UniProtKB-EC"/>
</dbReference>
<evidence type="ECO:0000256" key="4">
    <source>
        <dbReference type="ARBA" id="ARBA00029737"/>
    </source>
</evidence>